<comment type="similarity">
    <text evidence="2">Belongs to the archaeal-type GPI family.</text>
</comment>
<evidence type="ECO:0000256" key="2">
    <source>
        <dbReference type="ARBA" id="ARBA00006542"/>
    </source>
</evidence>
<organism evidence="8 9">
    <name type="scientific">Microbacterium jejuense</name>
    <dbReference type="NCBI Taxonomy" id="1263637"/>
    <lineage>
        <taxon>Bacteria</taxon>
        <taxon>Bacillati</taxon>
        <taxon>Actinomycetota</taxon>
        <taxon>Actinomycetes</taxon>
        <taxon>Micrococcales</taxon>
        <taxon>Microbacteriaceae</taxon>
        <taxon>Microbacterium</taxon>
    </lineage>
</organism>
<evidence type="ECO:0000256" key="3">
    <source>
        <dbReference type="ARBA" id="ARBA00011952"/>
    </source>
</evidence>
<comment type="caution">
    <text evidence="8">The sequence shown here is derived from an EMBL/GenBank/DDBJ whole genome shotgun (WGS) entry which is preliminary data.</text>
</comment>
<evidence type="ECO:0000313" key="8">
    <source>
        <dbReference type="EMBL" id="MBW9092584.1"/>
    </source>
</evidence>
<protein>
    <recommendedName>
        <fullName evidence="3">glucose-6-phosphate isomerase</fullName>
        <ecNumber evidence="3">5.3.1.9</ecNumber>
    </recommendedName>
</protein>
<gene>
    <name evidence="8" type="ORF">JNB62_02680</name>
</gene>
<dbReference type="EC" id="5.3.1.9" evidence="3"/>
<dbReference type="SUPFAM" id="SSF51182">
    <property type="entry name" value="RmlC-like cupins"/>
    <property type="match status" value="1"/>
</dbReference>
<dbReference type="InterPro" id="IPR011051">
    <property type="entry name" value="RmlC_Cupin_sf"/>
</dbReference>
<dbReference type="InterPro" id="IPR014710">
    <property type="entry name" value="RmlC-like_jellyroll"/>
</dbReference>
<sequence>MRAAAPVAEPALLQVDAVKGLFAGRSERYEKHLADLDGLYRDAEAFETALQADSGEPVYWVESSTPEQGRGALTIGLSVLQPGRIGDEFAMTRGHLHAQAEFAELYYGIAGSGVMLLESVAGESRAVPITPGVAVHVPGGWVHRSVNVGADKLVTLFAYATEAGQDYGIIERAGGMQQLVVTDGDGGWTTRPNPDHGGYVA</sequence>
<evidence type="ECO:0000256" key="4">
    <source>
        <dbReference type="ARBA" id="ARBA00022432"/>
    </source>
</evidence>
<proteinExistence type="inferred from homology"/>
<keyword evidence="4" id="KW-0312">Gluconeogenesis</keyword>
<reference evidence="8 9" key="1">
    <citation type="journal article" date="2021" name="MBio">
        <title>Poor Competitiveness of Bradyrhizobium in Pigeon Pea Root Colonization in Indian Soils.</title>
        <authorList>
            <person name="Chalasani D."/>
            <person name="Basu A."/>
            <person name="Pullabhotla S.V.S.R.N."/>
            <person name="Jorrin B."/>
            <person name="Neal A.L."/>
            <person name="Poole P.S."/>
            <person name="Podile A.R."/>
            <person name="Tkacz A."/>
        </authorList>
    </citation>
    <scope>NUCLEOTIDE SEQUENCE [LARGE SCALE GENOMIC DNA]</scope>
    <source>
        <strain evidence="8 9">HU14</strain>
    </source>
</reference>
<evidence type="ECO:0000259" key="7">
    <source>
        <dbReference type="Pfam" id="PF06560"/>
    </source>
</evidence>
<dbReference type="Pfam" id="PF06560">
    <property type="entry name" value="GPI"/>
    <property type="match status" value="1"/>
</dbReference>
<evidence type="ECO:0000313" key="9">
    <source>
        <dbReference type="Proteomes" id="UP001196843"/>
    </source>
</evidence>
<keyword evidence="5" id="KW-0324">Glycolysis</keyword>
<dbReference type="CDD" id="cd02218">
    <property type="entry name" value="cupin_PGI"/>
    <property type="match status" value="1"/>
</dbReference>
<evidence type="ECO:0000256" key="5">
    <source>
        <dbReference type="ARBA" id="ARBA00023152"/>
    </source>
</evidence>
<dbReference type="EMBL" id="JAEUAW010000002">
    <property type="protein sequence ID" value="MBW9092584.1"/>
    <property type="molecule type" value="Genomic_DNA"/>
</dbReference>
<feature type="domain" description="Glucose-6-phosphate isomerase prokaryote" evidence="7">
    <location>
        <begin position="31"/>
        <end position="191"/>
    </location>
</feature>
<keyword evidence="9" id="KW-1185">Reference proteome</keyword>
<evidence type="ECO:0000256" key="6">
    <source>
        <dbReference type="ARBA" id="ARBA00029321"/>
    </source>
</evidence>
<dbReference type="RefSeq" id="WP_220299339.1">
    <property type="nucleotide sequence ID" value="NZ_JAEUAW010000002.1"/>
</dbReference>
<comment type="catalytic activity">
    <reaction evidence="6">
        <text>alpha-D-glucose 6-phosphate = beta-D-fructose 6-phosphate</text>
        <dbReference type="Rhea" id="RHEA:11816"/>
        <dbReference type="ChEBI" id="CHEBI:57634"/>
        <dbReference type="ChEBI" id="CHEBI:58225"/>
        <dbReference type="EC" id="5.3.1.9"/>
    </reaction>
</comment>
<comment type="pathway">
    <text evidence="1">Carbohydrate degradation; glycolysis; D-glyceraldehyde 3-phosphate and glycerone phosphate from D-glucose: step 2/4.</text>
</comment>
<dbReference type="Proteomes" id="UP001196843">
    <property type="component" value="Unassembled WGS sequence"/>
</dbReference>
<dbReference type="Gene3D" id="2.60.120.10">
    <property type="entry name" value="Jelly Rolls"/>
    <property type="match status" value="1"/>
</dbReference>
<evidence type="ECO:0000256" key="1">
    <source>
        <dbReference type="ARBA" id="ARBA00004926"/>
    </source>
</evidence>
<accession>A0ABS7HI51</accession>
<dbReference type="InterPro" id="IPR010551">
    <property type="entry name" value="G6P_isomerase_prok"/>
</dbReference>
<name>A0ABS7HI51_9MICO</name>